<feature type="compositionally biased region" description="Polar residues" evidence="5">
    <location>
        <begin position="274"/>
        <end position="292"/>
    </location>
</feature>
<keyword evidence="1" id="KW-0479">Metal-binding</keyword>
<evidence type="ECO:0000256" key="5">
    <source>
        <dbReference type="SAM" id="MobiDB-lite"/>
    </source>
</evidence>
<dbReference type="SUPFAM" id="SSF57850">
    <property type="entry name" value="RING/U-box"/>
    <property type="match status" value="1"/>
</dbReference>
<accession>A0AAW0GYD5</accession>
<dbReference type="InterPro" id="IPR001841">
    <property type="entry name" value="Znf_RING"/>
</dbReference>
<dbReference type="AlphaFoldDB" id="A0AAW0GYD5"/>
<protein>
    <recommendedName>
        <fullName evidence="6">RING-type domain-containing protein</fullName>
    </recommendedName>
</protein>
<keyword evidence="3" id="KW-0862">Zinc</keyword>
<keyword evidence="8" id="KW-1185">Reference proteome</keyword>
<comment type="caution">
    <text evidence="7">The sequence shown here is derived from an EMBL/GenBank/DDBJ whole genome shotgun (WGS) entry which is preliminary data.</text>
</comment>
<evidence type="ECO:0000256" key="3">
    <source>
        <dbReference type="ARBA" id="ARBA00022833"/>
    </source>
</evidence>
<proteinExistence type="predicted"/>
<sequence length="292" mass="31960">MADDDQFIPMTTLERIAQVIHRLPILTKEEVPMEDSCPICLMALSSIVEGSIQNEGSLEMCGRDVQLSGITKLEGCGHVFCRVDLIEWIRGRHGTCPACRHTFLDVKPLSESEYESSDGDYIPGEDDEEEEEEEEDGFLDTDGFTDYEDEFDIEMEDPMHSTYGPMSTGASAGRPGFFSMVPSGSVHGSEDDVDLWGGLEDADGEVLRVGSVREVDLDWDGEEWVDEEEEENLGLSDGSESLSEGDLSMALVERPDPEEGADGVPDAAIVYGVDSQSSLPEASGSQTRPTQK</sequence>
<dbReference type="PROSITE" id="PS50089">
    <property type="entry name" value="ZF_RING_2"/>
    <property type="match status" value="1"/>
</dbReference>
<feature type="domain" description="RING-type" evidence="6">
    <location>
        <begin position="37"/>
        <end position="100"/>
    </location>
</feature>
<evidence type="ECO:0000259" key="6">
    <source>
        <dbReference type="PROSITE" id="PS50089"/>
    </source>
</evidence>
<evidence type="ECO:0000256" key="1">
    <source>
        <dbReference type="ARBA" id="ARBA00022723"/>
    </source>
</evidence>
<name>A0AAW0GYD5_9APHY</name>
<dbReference type="EMBL" id="JASBNA010000001">
    <property type="protein sequence ID" value="KAK7696048.1"/>
    <property type="molecule type" value="Genomic_DNA"/>
</dbReference>
<organism evidence="7 8">
    <name type="scientific">Cerrena zonata</name>
    <dbReference type="NCBI Taxonomy" id="2478898"/>
    <lineage>
        <taxon>Eukaryota</taxon>
        <taxon>Fungi</taxon>
        <taxon>Dikarya</taxon>
        <taxon>Basidiomycota</taxon>
        <taxon>Agaricomycotina</taxon>
        <taxon>Agaricomycetes</taxon>
        <taxon>Polyporales</taxon>
        <taxon>Cerrenaceae</taxon>
        <taxon>Cerrena</taxon>
    </lineage>
</organism>
<feature type="region of interest" description="Disordered" evidence="5">
    <location>
        <begin position="219"/>
        <end position="292"/>
    </location>
</feature>
<dbReference type="GO" id="GO:0008270">
    <property type="term" value="F:zinc ion binding"/>
    <property type="evidence" value="ECO:0007669"/>
    <property type="project" value="UniProtKB-KW"/>
</dbReference>
<evidence type="ECO:0000313" key="7">
    <source>
        <dbReference type="EMBL" id="KAK7696048.1"/>
    </source>
</evidence>
<dbReference type="InterPro" id="IPR013083">
    <property type="entry name" value="Znf_RING/FYVE/PHD"/>
</dbReference>
<reference evidence="7 8" key="1">
    <citation type="submission" date="2022-09" db="EMBL/GenBank/DDBJ databases">
        <authorList>
            <person name="Palmer J.M."/>
        </authorList>
    </citation>
    <scope>NUCLEOTIDE SEQUENCE [LARGE SCALE GENOMIC DNA]</scope>
    <source>
        <strain evidence="7 8">DSM 7382</strain>
    </source>
</reference>
<evidence type="ECO:0000256" key="4">
    <source>
        <dbReference type="PROSITE-ProRule" id="PRU00175"/>
    </source>
</evidence>
<dbReference type="InterPro" id="IPR018957">
    <property type="entry name" value="Znf_C3HC4_RING-type"/>
</dbReference>
<dbReference type="Gene3D" id="3.30.40.10">
    <property type="entry name" value="Zinc/RING finger domain, C3HC4 (zinc finger)"/>
    <property type="match status" value="1"/>
</dbReference>
<feature type="compositionally biased region" description="Low complexity" evidence="5">
    <location>
        <begin position="233"/>
        <end position="248"/>
    </location>
</feature>
<evidence type="ECO:0000256" key="2">
    <source>
        <dbReference type="ARBA" id="ARBA00022771"/>
    </source>
</evidence>
<feature type="compositionally biased region" description="Acidic residues" evidence="5">
    <location>
        <begin position="219"/>
        <end position="232"/>
    </location>
</feature>
<keyword evidence="2 4" id="KW-0863">Zinc-finger</keyword>
<dbReference type="Proteomes" id="UP001385951">
    <property type="component" value="Unassembled WGS sequence"/>
</dbReference>
<feature type="compositionally biased region" description="Acidic residues" evidence="5">
    <location>
        <begin position="112"/>
        <end position="143"/>
    </location>
</feature>
<gene>
    <name evidence="7" type="ORF">QCA50_000689</name>
</gene>
<feature type="region of interest" description="Disordered" evidence="5">
    <location>
        <begin position="110"/>
        <end position="143"/>
    </location>
</feature>
<dbReference type="Pfam" id="PF00097">
    <property type="entry name" value="zf-C3HC4"/>
    <property type="match status" value="1"/>
</dbReference>
<evidence type="ECO:0000313" key="8">
    <source>
        <dbReference type="Proteomes" id="UP001385951"/>
    </source>
</evidence>